<evidence type="ECO:0000256" key="1">
    <source>
        <dbReference type="SAM" id="MobiDB-lite"/>
    </source>
</evidence>
<feature type="region of interest" description="Disordered" evidence="1">
    <location>
        <begin position="911"/>
        <end position="976"/>
    </location>
</feature>
<dbReference type="Proteomes" id="UP001189429">
    <property type="component" value="Unassembled WGS sequence"/>
</dbReference>
<feature type="region of interest" description="Disordered" evidence="1">
    <location>
        <begin position="306"/>
        <end position="383"/>
    </location>
</feature>
<keyword evidence="3" id="KW-1185">Reference proteome</keyword>
<feature type="non-terminal residue" evidence="2">
    <location>
        <position position="1160"/>
    </location>
</feature>
<evidence type="ECO:0000313" key="2">
    <source>
        <dbReference type="EMBL" id="CAK0805835.1"/>
    </source>
</evidence>
<dbReference type="EMBL" id="CAUYUJ010003561">
    <property type="protein sequence ID" value="CAK0805835.1"/>
    <property type="molecule type" value="Genomic_DNA"/>
</dbReference>
<name>A0ABN9QPG7_9DINO</name>
<sequence>MSEVASGLARRAYWLCAKRGCNAWNWCDKRWSCKVCGTSAPPWTKEYRTDKGPPRVDADGFVQQPRGRAEQRAARRSASQRALSGSTAPSSTPNSRARHVRPRGEAKSQFEELQAQLVAARERVDKLQGALALGLSADFQREAESALQLGKDQVAALELAVQEAQRTGRPPHSVLHIEANAIQKVERQLAAARTKKEKLQLQASELRELIAEKQGQLSAAELGVDEVAGQIAELEDTRAKVTQQAIQRANAAVGGVPSPLGDAVQGLLTQVGALSDLLKQHGSELPPRFSEIVGILNTQKEAVAEVLRPRSSSVRARWGDSVGDDGLSTEDDDMPLDIVASGGPAAAPPAAAPQTGPTAAGPPAPRARSVDGPYGPAAARGQHGATLGTWPQVEPCLAKALAEQGAALTDSDPLAAGGAEHPCPRGAACPVSGAGQRAVRVAAVIGKAPMVDRAGGRQLRAGLVLFGCNGNTWNRSIEAIEAFFRTCNYWPDEVALRETRLPHKRLPSAAAQARGLGYVAFLPEAALTDKQGPQATSGGAAFLVRDGLQADESAFSLPSALRHRLSCVEVATASGLRFLALSGFFQHSVGPRGTNLDLFAAISEVTGFSADIPWVLQADFNMEPEPLEELGWPWRCGDTSWGPRRRRAMPRAVTTSTSGSWLQRRWQPARPPVPPRSRASVCTPIALSCFASRMSARFLGPCVEEILIDCASTVSCLTLGKWYASAANKPNAHLWDGIYASLAVDTLKVTKDAAHRTARGVLDGKVTEAYLRGNGHADRWAKAGAELHRASAVARRGFFGTMEVVRELSCCVAQGPLFWQGMAFARCGDGAAEQELMACTHCGAYARLGGRTGAAPKLKELCPGSAGPPKGRRDQKARCDEGREGKGMASARGGRGPAKCSPVCGPALGTGSGSLGAATPEEDQRQPQLASGEAGPRAATAGARGGRGPAVCGPECGPALSTSTHPERRRSTAWARGGRGPAMCVRECGPALSPGSDADRDGMCMASTRGGRGPACADRVCGPALSASRVAVARPEPAQPRRSVAPRLELQVAGWARYWTQAPEVGETMECYSEWLDHCVGYVTQILSQPRFATRLRARGRTAEEMAEEICERAWGTGTPARRAYYRWRHTLTRSQRIVADCMRRYDYVCLRTWLAELPR</sequence>
<accession>A0ABN9QPG7</accession>
<gene>
    <name evidence="2" type="ORF">PCOR1329_LOCUS12260</name>
</gene>
<organism evidence="2 3">
    <name type="scientific">Prorocentrum cordatum</name>
    <dbReference type="NCBI Taxonomy" id="2364126"/>
    <lineage>
        <taxon>Eukaryota</taxon>
        <taxon>Sar</taxon>
        <taxon>Alveolata</taxon>
        <taxon>Dinophyceae</taxon>
        <taxon>Prorocentrales</taxon>
        <taxon>Prorocentraceae</taxon>
        <taxon>Prorocentrum</taxon>
    </lineage>
</organism>
<feature type="region of interest" description="Disordered" evidence="1">
    <location>
        <begin position="857"/>
        <end position="898"/>
    </location>
</feature>
<feature type="compositionally biased region" description="Basic and acidic residues" evidence="1">
    <location>
        <begin position="871"/>
        <end position="886"/>
    </location>
</feature>
<proteinExistence type="predicted"/>
<feature type="compositionally biased region" description="Basic and acidic residues" evidence="1">
    <location>
        <begin position="45"/>
        <end position="58"/>
    </location>
</feature>
<comment type="caution">
    <text evidence="2">The sequence shown here is derived from an EMBL/GenBank/DDBJ whole genome shotgun (WGS) entry which is preliminary data.</text>
</comment>
<evidence type="ECO:0000313" key="3">
    <source>
        <dbReference type="Proteomes" id="UP001189429"/>
    </source>
</evidence>
<reference evidence="2" key="1">
    <citation type="submission" date="2023-10" db="EMBL/GenBank/DDBJ databases">
        <authorList>
            <person name="Chen Y."/>
            <person name="Shah S."/>
            <person name="Dougan E. K."/>
            <person name="Thang M."/>
            <person name="Chan C."/>
        </authorList>
    </citation>
    <scope>NUCLEOTIDE SEQUENCE [LARGE SCALE GENOMIC DNA]</scope>
</reference>
<feature type="region of interest" description="Disordered" evidence="1">
    <location>
        <begin position="43"/>
        <end position="108"/>
    </location>
</feature>
<protein>
    <submittedName>
        <fullName evidence="2">Uncharacterized protein</fullName>
    </submittedName>
</protein>
<feature type="compositionally biased region" description="Low complexity" evidence="1">
    <location>
        <begin position="76"/>
        <end position="86"/>
    </location>
</feature>